<comment type="caution">
    <text evidence="2">The sequence shown here is derived from an EMBL/GenBank/DDBJ whole genome shotgun (WGS) entry which is preliminary data.</text>
</comment>
<keyword evidence="1" id="KW-0812">Transmembrane</keyword>
<protein>
    <submittedName>
        <fullName evidence="2">Uncharacterized protein</fullName>
    </submittedName>
</protein>
<evidence type="ECO:0000256" key="1">
    <source>
        <dbReference type="SAM" id="Phobius"/>
    </source>
</evidence>
<accession>A0A4Y2JCG4</accession>
<evidence type="ECO:0000313" key="2">
    <source>
        <dbReference type="EMBL" id="GBM87574.1"/>
    </source>
</evidence>
<dbReference type="Proteomes" id="UP000499080">
    <property type="component" value="Unassembled WGS sequence"/>
</dbReference>
<name>A0A4Y2JCG4_ARAVE</name>
<dbReference type="AlphaFoldDB" id="A0A4Y2JCG4"/>
<organism evidence="2 3">
    <name type="scientific">Araneus ventricosus</name>
    <name type="common">Orbweaver spider</name>
    <name type="synonym">Epeira ventricosa</name>
    <dbReference type="NCBI Taxonomy" id="182803"/>
    <lineage>
        <taxon>Eukaryota</taxon>
        <taxon>Metazoa</taxon>
        <taxon>Ecdysozoa</taxon>
        <taxon>Arthropoda</taxon>
        <taxon>Chelicerata</taxon>
        <taxon>Arachnida</taxon>
        <taxon>Araneae</taxon>
        <taxon>Araneomorphae</taxon>
        <taxon>Entelegynae</taxon>
        <taxon>Araneoidea</taxon>
        <taxon>Araneidae</taxon>
        <taxon>Araneus</taxon>
    </lineage>
</organism>
<gene>
    <name evidence="2" type="ORF">AVEN_100102_1</name>
</gene>
<proteinExistence type="predicted"/>
<keyword evidence="3" id="KW-1185">Reference proteome</keyword>
<reference evidence="2 3" key="1">
    <citation type="journal article" date="2019" name="Sci. Rep.">
        <title>Orb-weaving spider Araneus ventricosus genome elucidates the spidroin gene catalogue.</title>
        <authorList>
            <person name="Kono N."/>
            <person name="Nakamura H."/>
            <person name="Ohtoshi R."/>
            <person name="Moran D.A.P."/>
            <person name="Shinohara A."/>
            <person name="Yoshida Y."/>
            <person name="Fujiwara M."/>
            <person name="Mori M."/>
            <person name="Tomita M."/>
            <person name="Arakawa K."/>
        </authorList>
    </citation>
    <scope>NUCLEOTIDE SEQUENCE [LARGE SCALE GENOMIC DNA]</scope>
</reference>
<sequence length="95" mass="10534">MCGIGQFDVWVWKTIGLANIVLSAIHHWFPVMGLDVRTRAVRRLAPSIISFPVMGLDVGLGQFDVWFGEPFSLANVVLSAIIISFYIMDLDVGPE</sequence>
<evidence type="ECO:0000313" key="3">
    <source>
        <dbReference type="Proteomes" id="UP000499080"/>
    </source>
</evidence>
<keyword evidence="1" id="KW-1133">Transmembrane helix</keyword>
<feature type="transmembrane region" description="Helical" evidence="1">
    <location>
        <begin position="15"/>
        <end position="36"/>
    </location>
</feature>
<dbReference type="EMBL" id="BGPR01109934">
    <property type="protein sequence ID" value="GBM87574.1"/>
    <property type="molecule type" value="Genomic_DNA"/>
</dbReference>
<keyword evidence="1" id="KW-0472">Membrane</keyword>
<feature type="transmembrane region" description="Helical" evidence="1">
    <location>
        <begin position="73"/>
        <end position="92"/>
    </location>
</feature>